<accession>A0AAD9LUD7</accession>
<evidence type="ECO:0000259" key="2">
    <source>
        <dbReference type="PROSITE" id="PS51186"/>
    </source>
</evidence>
<organism evidence="3 4">
    <name type="scientific">Colletotrichum zoysiae</name>
    <dbReference type="NCBI Taxonomy" id="1216348"/>
    <lineage>
        <taxon>Eukaryota</taxon>
        <taxon>Fungi</taxon>
        <taxon>Dikarya</taxon>
        <taxon>Ascomycota</taxon>
        <taxon>Pezizomycotina</taxon>
        <taxon>Sordariomycetes</taxon>
        <taxon>Hypocreomycetidae</taxon>
        <taxon>Glomerellales</taxon>
        <taxon>Glomerellaceae</taxon>
        <taxon>Colletotrichum</taxon>
        <taxon>Colletotrichum graminicola species complex</taxon>
    </lineage>
</organism>
<dbReference type="GO" id="GO:0016747">
    <property type="term" value="F:acyltransferase activity, transferring groups other than amino-acyl groups"/>
    <property type="evidence" value="ECO:0007669"/>
    <property type="project" value="InterPro"/>
</dbReference>
<dbReference type="Gene3D" id="3.40.630.30">
    <property type="match status" value="1"/>
</dbReference>
<feature type="compositionally biased region" description="Low complexity" evidence="1">
    <location>
        <begin position="108"/>
        <end position="120"/>
    </location>
</feature>
<dbReference type="SUPFAM" id="SSF55729">
    <property type="entry name" value="Acyl-CoA N-acyltransferases (Nat)"/>
    <property type="match status" value="1"/>
</dbReference>
<dbReference type="EMBL" id="MU843097">
    <property type="protein sequence ID" value="KAK2021539.1"/>
    <property type="molecule type" value="Genomic_DNA"/>
</dbReference>
<feature type="region of interest" description="Disordered" evidence="1">
    <location>
        <begin position="95"/>
        <end position="151"/>
    </location>
</feature>
<evidence type="ECO:0000313" key="3">
    <source>
        <dbReference type="EMBL" id="KAK2021539.1"/>
    </source>
</evidence>
<dbReference type="PANTHER" id="PTHR42791">
    <property type="entry name" value="GNAT FAMILY ACETYLTRANSFERASE"/>
    <property type="match status" value="1"/>
</dbReference>
<dbReference type="InterPro" id="IPR052523">
    <property type="entry name" value="Trichothecene_AcTrans"/>
</dbReference>
<protein>
    <submittedName>
        <fullName evidence="3">Acyl-CoA N-acyltransferase</fullName>
    </submittedName>
</protein>
<evidence type="ECO:0000256" key="1">
    <source>
        <dbReference type="SAM" id="MobiDB-lite"/>
    </source>
</evidence>
<sequence length="273" mass="29721">MADRDAGSEPALVSLSPVQPDDVSDLLRVHVAAFKTDQFSNLMLLNRDEDAHREVMGRSIRRWMSDPAARLTGALDADGRLVGWSCWIVKTGYEEEPAPVREPPPPATTTTTTTTTDAARAGGGAAGAGQADKHDGGGAPAEAAQKEQEDPARALGGLMFRDMTSWEDRHLRGRRYAVLQALATDPRHQRRGVATELVRHGLEEVVDPRGLPCWIHASPASRGVYARAGFEEVGRSDYDLDEWAPGGKGGNRGWGRYTFRYMLRPAKNDPPVA</sequence>
<proteinExistence type="predicted"/>
<evidence type="ECO:0000313" key="4">
    <source>
        <dbReference type="Proteomes" id="UP001232148"/>
    </source>
</evidence>
<gene>
    <name evidence="3" type="ORF">LX32DRAFT_248173</name>
</gene>
<dbReference type="PANTHER" id="PTHR42791:SF14">
    <property type="entry name" value="N-ACETYLTRANSFERASE DOMAIN-CONTAINING PROTEIN"/>
    <property type="match status" value="1"/>
</dbReference>
<dbReference type="InterPro" id="IPR016181">
    <property type="entry name" value="Acyl_CoA_acyltransferase"/>
</dbReference>
<dbReference type="Proteomes" id="UP001232148">
    <property type="component" value="Unassembled WGS sequence"/>
</dbReference>
<dbReference type="Pfam" id="PF13673">
    <property type="entry name" value="Acetyltransf_10"/>
    <property type="match status" value="1"/>
</dbReference>
<dbReference type="AlphaFoldDB" id="A0AAD9LUD7"/>
<dbReference type="InterPro" id="IPR000182">
    <property type="entry name" value="GNAT_dom"/>
</dbReference>
<name>A0AAD9LUD7_9PEZI</name>
<dbReference type="CDD" id="cd04301">
    <property type="entry name" value="NAT_SF"/>
    <property type="match status" value="1"/>
</dbReference>
<keyword evidence="4" id="KW-1185">Reference proteome</keyword>
<reference evidence="3" key="1">
    <citation type="submission" date="2021-06" db="EMBL/GenBank/DDBJ databases">
        <title>Comparative genomics, transcriptomics and evolutionary studies reveal genomic signatures of adaptation to plant cell wall in hemibiotrophic fungi.</title>
        <authorList>
            <consortium name="DOE Joint Genome Institute"/>
            <person name="Baroncelli R."/>
            <person name="Diaz J.F."/>
            <person name="Benocci T."/>
            <person name="Peng M."/>
            <person name="Battaglia E."/>
            <person name="Haridas S."/>
            <person name="Andreopoulos W."/>
            <person name="Labutti K."/>
            <person name="Pangilinan J."/>
            <person name="Floch G.L."/>
            <person name="Makela M.R."/>
            <person name="Henrissat B."/>
            <person name="Grigoriev I.V."/>
            <person name="Crouch J.A."/>
            <person name="De Vries R.P."/>
            <person name="Sukno S.A."/>
            <person name="Thon M.R."/>
        </authorList>
    </citation>
    <scope>NUCLEOTIDE SEQUENCE</scope>
    <source>
        <strain evidence="3">MAFF235873</strain>
    </source>
</reference>
<feature type="domain" description="N-acetyltransferase" evidence="2">
    <location>
        <begin position="170"/>
        <end position="267"/>
    </location>
</feature>
<dbReference type="PROSITE" id="PS51186">
    <property type="entry name" value="GNAT"/>
    <property type="match status" value="1"/>
</dbReference>
<comment type="caution">
    <text evidence="3">The sequence shown here is derived from an EMBL/GenBank/DDBJ whole genome shotgun (WGS) entry which is preliminary data.</text>
</comment>